<accession>A0ABY1MSU1</accession>
<evidence type="ECO:0000313" key="2">
    <source>
        <dbReference type="EMBL" id="SMH66887.1"/>
    </source>
</evidence>
<reference evidence="2 3" key="1">
    <citation type="submission" date="2017-03" db="EMBL/GenBank/DDBJ databases">
        <authorList>
            <person name="Regsiter A."/>
            <person name="William W."/>
        </authorList>
    </citation>
    <scope>NUCLEOTIDE SEQUENCE [LARGE SCALE GENOMIC DNA]</scope>
    <source>
        <strain evidence="2">PRJEB5721</strain>
    </source>
</reference>
<name>A0ABY1MSU1_9PROT</name>
<keyword evidence="3" id="KW-1185">Reference proteome</keyword>
<keyword evidence="1" id="KW-0812">Transmembrane</keyword>
<proteinExistence type="predicted"/>
<feature type="transmembrane region" description="Helical" evidence="1">
    <location>
        <begin position="36"/>
        <end position="57"/>
    </location>
</feature>
<dbReference type="EMBL" id="LT841305">
    <property type="protein sequence ID" value="SMH66887.1"/>
    <property type="molecule type" value="Genomic_DNA"/>
</dbReference>
<evidence type="ECO:0000256" key="1">
    <source>
        <dbReference type="SAM" id="Phobius"/>
    </source>
</evidence>
<sequence length="75" mass="8200">MPRSCMGVDVSEWRVLTDQCLQSEAQGQMLDAVGSIAGVMVVVVIHGLFIFLGLAWGDAFVMITDSRPDSVEKER</sequence>
<organism evidence="2 3">
    <name type="scientific">Acidithiobacillus ferrivorans</name>
    <dbReference type="NCBI Taxonomy" id="160808"/>
    <lineage>
        <taxon>Bacteria</taxon>
        <taxon>Pseudomonadati</taxon>
        <taxon>Pseudomonadota</taxon>
        <taxon>Acidithiobacillia</taxon>
        <taxon>Acidithiobacillales</taxon>
        <taxon>Acidithiobacillaceae</taxon>
        <taxon>Acidithiobacillus</taxon>
    </lineage>
</organism>
<dbReference type="Proteomes" id="UP000193925">
    <property type="component" value="Chromosome AFERRI"/>
</dbReference>
<evidence type="ECO:0000313" key="3">
    <source>
        <dbReference type="Proteomes" id="UP000193925"/>
    </source>
</evidence>
<gene>
    <name evidence="2" type="ORF">AFERRI_50088</name>
</gene>
<keyword evidence="1" id="KW-1133">Transmembrane helix</keyword>
<protein>
    <submittedName>
        <fullName evidence="2">Uncharacterized protein</fullName>
    </submittedName>
</protein>
<keyword evidence="1" id="KW-0472">Membrane</keyword>